<organism evidence="2 3">
    <name type="scientific">Naegleria lovaniensis</name>
    <name type="common">Amoeba</name>
    <dbReference type="NCBI Taxonomy" id="51637"/>
    <lineage>
        <taxon>Eukaryota</taxon>
        <taxon>Discoba</taxon>
        <taxon>Heterolobosea</taxon>
        <taxon>Tetramitia</taxon>
        <taxon>Eutetramitia</taxon>
        <taxon>Vahlkampfiidae</taxon>
        <taxon>Naegleria</taxon>
    </lineage>
</organism>
<dbReference type="InterPro" id="IPR000408">
    <property type="entry name" value="Reg_chr_condens"/>
</dbReference>
<name>A0AA88H5L2_NAELO</name>
<feature type="repeat" description="RCC1" evidence="1">
    <location>
        <begin position="270"/>
        <end position="321"/>
    </location>
</feature>
<dbReference type="Proteomes" id="UP000816034">
    <property type="component" value="Unassembled WGS sequence"/>
</dbReference>
<sequence>MGNKQGKKTLSQSGCDQQTADDDLGSLVTNKRRVTKGHHSKNHGVYSSRSVVLQSIVPKEIPYDLSPLESKLLFQEHHNSEFNELIVQSQKYNKLPNHGIYKAAILECDIVVLTYSGSVHVFRPSENKWLDVDVGGNYIVDLEVSEVNVFCISANGMYAFSTYNSWGQTGTGSSQSQTLSSQNLISAQKVPTSEGVLFGSAYSGYGHTYFLTVPDRRLFAAGNTGLAQMGRNESTDRDFFIPVELKDFKGKSVKIIASGYAYCLLVLTDNQGYVFGSNDYQQCGYATPAKIFEPLPLNVPSDAPIKGLSAGQWVSLALTEANEVFVTGKVASEVQYAGWTKIDLQKHGIPSNSLFDAYIVQNVVYLLSQDSFTIIGSGSVTHPLSSFKFNVNVESRKDVKYRVYPKNRSGATNFYLFFYVDLDSTIQNHFIFKFNEKIDLCDVTIITNERSLTDTYDEYKEILELENKISHASIDEKD</sequence>
<dbReference type="PANTHER" id="PTHR45982">
    <property type="entry name" value="REGULATOR OF CHROMOSOME CONDENSATION"/>
    <property type="match status" value="1"/>
</dbReference>
<comment type="caution">
    <text evidence="2">The sequence shown here is derived from an EMBL/GenBank/DDBJ whole genome shotgun (WGS) entry which is preliminary data.</text>
</comment>
<evidence type="ECO:0000256" key="1">
    <source>
        <dbReference type="PROSITE-ProRule" id="PRU00235"/>
    </source>
</evidence>
<dbReference type="InterPro" id="IPR009091">
    <property type="entry name" value="RCC1/BLIP-II"/>
</dbReference>
<dbReference type="PROSITE" id="PS50012">
    <property type="entry name" value="RCC1_3"/>
    <property type="match status" value="2"/>
</dbReference>
<keyword evidence="3" id="KW-1185">Reference proteome</keyword>
<dbReference type="SUPFAM" id="SSF50985">
    <property type="entry name" value="RCC1/BLIP-II"/>
    <property type="match status" value="1"/>
</dbReference>
<dbReference type="GeneID" id="68096285"/>
<dbReference type="Gene3D" id="2.130.10.30">
    <property type="entry name" value="Regulator of chromosome condensation 1/beta-lactamase-inhibitor protein II"/>
    <property type="match status" value="1"/>
</dbReference>
<dbReference type="GO" id="GO:0005085">
    <property type="term" value="F:guanyl-nucleotide exchange factor activity"/>
    <property type="evidence" value="ECO:0007669"/>
    <property type="project" value="TreeGrafter"/>
</dbReference>
<proteinExistence type="predicted"/>
<protein>
    <submittedName>
        <fullName evidence="2">Uncharacterized protein</fullName>
    </submittedName>
</protein>
<dbReference type="GO" id="GO:0005737">
    <property type="term" value="C:cytoplasm"/>
    <property type="evidence" value="ECO:0007669"/>
    <property type="project" value="TreeGrafter"/>
</dbReference>
<evidence type="ECO:0000313" key="3">
    <source>
        <dbReference type="Proteomes" id="UP000816034"/>
    </source>
</evidence>
<accession>A0AA88H5L2</accession>
<evidence type="ECO:0000313" key="2">
    <source>
        <dbReference type="EMBL" id="KAG2394066.1"/>
    </source>
</evidence>
<reference evidence="2 3" key="1">
    <citation type="journal article" date="2018" name="BMC Genomics">
        <title>The genome of Naegleria lovaniensis, the basis for a comparative approach to unravel pathogenicity factors of the human pathogenic amoeba N. fowleri.</title>
        <authorList>
            <person name="Liechti N."/>
            <person name="Schurch N."/>
            <person name="Bruggmann R."/>
            <person name="Wittwer M."/>
        </authorList>
    </citation>
    <scope>NUCLEOTIDE SEQUENCE [LARGE SCALE GENOMIC DNA]</scope>
    <source>
        <strain evidence="2 3">ATCC 30569</strain>
    </source>
</reference>
<feature type="repeat" description="RCC1" evidence="1">
    <location>
        <begin position="216"/>
        <end position="269"/>
    </location>
</feature>
<dbReference type="InterPro" id="IPR051553">
    <property type="entry name" value="Ran_GTPase-activating"/>
</dbReference>
<dbReference type="PANTHER" id="PTHR45982:SF1">
    <property type="entry name" value="REGULATOR OF CHROMOSOME CONDENSATION"/>
    <property type="match status" value="1"/>
</dbReference>
<dbReference type="EMBL" id="PYSW02000001">
    <property type="protein sequence ID" value="KAG2394066.1"/>
    <property type="molecule type" value="Genomic_DNA"/>
</dbReference>
<dbReference type="AlphaFoldDB" id="A0AA88H5L2"/>
<dbReference type="RefSeq" id="XP_044555960.1">
    <property type="nucleotide sequence ID" value="XM_044693402.1"/>
</dbReference>
<gene>
    <name evidence="2" type="ORF">C9374_003830</name>
</gene>